<comment type="subcellular location">
    <subcellularLocation>
        <location evidence="1">Cell envelope</location>
    </subcellularLocation>
</comment>
<name>A0ABR7MBE2_9BACT</name>
<evidence type="ECO:0000256" key="1">
    <source>
        <dbReference type="ARBA" id="ARBA00004196"/>
    </source>
</evidence>
<evidence type="ECO:0000256" key="3">
    <source>
        <dbReference type="SAM" id="Coils"/>
    </source>
</evidence>
<dbReference type="PANTHER" id="PTHR32347">
    <property type="entry name" value="EFFLUX SYSTEM COMPONENT YKNX-RELATED"/>
    <property type="match status" value="1"/>
</dbReference>
<keyword evidence="2 3" id="KW-0175">Coiled coil</keyword>
<dbReference type="Gene3D" id="2.40.30.170">
    <property type="match status" value="1"/>
</dbReference>
<accession>A0ABR7MBE2</accession>
<comment type="caution">
    <text evidence="4">The sequence shown here is derived from an EMBL/GenBank/DDBJ whole genome shotgun (WGS) entry which is preliminary data.</text>
</comment>
<evidence type="ECO:0000256" key="2">
    <source>
        <dbReference type="ARBA" id="ARBA00023054"/>
    </source>
</evidence>
<dbReference type="Proteomes" id="UP000765802">
    <property type="component" value="Unassembled WGS sequence"/>
</dbReference>
<dbReference type="SUPFAM" id="SSF56954">
    <property type="entry name" value="Outer membrane efflux proteins (OEP)"/>
    <property type="match status" value="1"/>
</dbReference>
<keyword evidence="5" id="KW-1185">Reference proteome</keyword>
<dbReference type="PANTHER" id="PTHR32347:SF23">
    <property type="entry name" value="BLL5650 PROTEIN"/>
    <property type="match status" value="1"/>
</dbReference>
<dbReference type="InterPro" id="IPR050465">
    <property type="entry name" value="UPF0194_transport"/>
</dbReference>
<dbReference type="RefSeq" id="WP_187257653.1">
    <property type="nucleotide sequence ID" value="NZ_JBHULF010000006.1"/>
</dbReference>
<feature type="coiled-coil region" evidence="3">
    <location>
        <begin position="96"/>
        <end position="154"/>
    </location>
</feature>
<dbReference type="EMBL" id="MBUA01000027">
    <property type="protein sequence ID" value="MBC6492349.1"/>
    <property type="molecule type" value="Genomic_DNA"/>
</dbReference>
<sequence length="316" mass="35407">MEQKLFTLTIAMLLLAGCKNNGNIPDASGNFEADEIIVSAEQAGKILSLDIREGDTISVNAVIGRIDVTGIGLQKEQVEASLRSLRQKTTDPTPQLELVRKQIAVLQTQLDQQLREKERTEKLLAADAATRKQLDDVESSVSQIRRQIAVSQQQLELYRSSIATQNRSILSEEDPLKKSVERIQDQINRGQIINPVTGTVLVRYAYAGEMTAAGKPLYSIANTDTITLKAFVTGTQLPRIRLHQEVEVRIDEGADQYKHYKGHIYWISDKAEFTPKTIQTKEERANLVYAIRIAVKNDGFLKIGMYGEVIFNRNNP</sequence>
<reference evidence="4 5" key="1">
    <citation type="submission" date="2016-07" db="EMBL/GenBank/DDBJ databases">
        <title>Genome analysis of Flavihumibacter stibioxidans YS-17.</title>
        <authorList>
            <person name="Shi K."/>
            <person name="Han Y."/>
            <person name="Wang G."/>
        </authorList>
    </citation>
    <scope>NUCLEOTIDE SEQUENCE [LARGE SCALE GENOMIC DNA]</scope>
    <source>
        <strain evidence="4 5">YS-17</strain>
    </source>
</reference>
<proteinExistence type="predicted"/>
<protein>
    <submittedName>
        <fullName evidence="4">Secretion protein</fullName>
    </submittedName>
</protein>
<evidence type="ECO:0000313" key="4">
    <source>
        <dbReference type="EMBL" id="MBC6492349.1"/>
    </source>
</evidence>
<evidence type="ECO:0000313" key="5">
    <source>
        <dbReference type="Proteomes" id="UP000765802"/>
    </source>
</evidence>
<dbReference type="PROSITE" id="PS51257">
    <property type="entry name" value="PROKAR_LIPOPROTEIN"/>
    <property type="match status" value="1"/>
</dbReference>
<organism evidence="4 5">
    <name type="scientific">Flavihumibacter stibioxidans</name>
    <dbReference type="NCBI Taxonomy" id="1834163"/>
    <lineage>
        <taxon>Bacteria</taxon>
        <taxon>Pseudomonadati</taxon>
        <taxon>Bacteroidota</taxon>
        <taxon>Chitinophagia</taxon>
        <taxon>Chitinophagales</taxon>
        <taxon>Chitinophagaceae</taxon>
        <taxon>Flavihumibacter</taxon>
    </lineage>
</organism>
<gene>
    <name evidence="4" type="ORF">BC349_14910</name>
</gene>